<keyword evidence="1" id="KW-0472">Membrane</keyword>
<keyword evidence="4" id="KW-1185">Reference proteome</keyword>
<dbReference type="RefSeq" id="WP_137312607.1">
    <property type="nucleotide sequence ID" value="NZ_CP040017.1"/>
</dbReference>
<gene>
    <name evidence="3" type="ORF">FCL38_04255</name>
    <name evidence="2" type="ORF">FHS02_000448</name>
</gene>
<feature type="transmembrane region" description="Helical" evidence="1">
    <location>
        <begin position="12"/>
        <end position="36"/>
    </location>
</feature>
<proteinExistence type="predicted"/>
<reference evidence="2 5" key="2">
    <citation type="submission" date="2020-08" db="EMBL/GenBank/DDBJ databases">
        <title>Genomic Encyclopedia of Type Strains, Phase III (KMG-III): the genomes of soil and plant-associated and newly described type strains.</title>
        <authorList>
            <person name="Whitman W."/>
        </authorList>
    </citation>
    <scope>NUCLEOTIDE SEQUENCE [LARGE SCALE GENOMIC DNA]</scope>
    <source>
        <strain evidence="2 5">CECT 7753</strain>
    </source>
</reference>
<evidence type="ECO:0000313" key="4">
    <source>
        <dbReference type="Proteomes" id="UP000298763"/>
    </source>
</evidence>
<evidence type="ECO:0000313" key="5">
    <source>
        <dbReference type="Proteomes" id="UP000584325"/>
    </source>
</evidence>
<keyword evidence="1" id="KW-0812">Transmembrane</keyword>
<sequence>MTNLRRQGREAGFTLVEAIIVIVITGIIAGMVALFIRVPVQSNIDTRSRAELADAADLALRRMSRELRLAVPNSVAVYSNKLAIQFLLTKTGARYVNVLDGAPATLKPLDFVGGNNTFDMVGAAPTGRQAIVPGDYIVIGNLGIAPANAYDYGKGANNISRVSAVAGSRITLQANSFSTTQSPASTFQVVTGKVTYVCTPGANGAGTLQRFFNATDLSAGLGALGNGALLSDKIAGCIFDNTVLPGQNGGSLMTMVLSLQHANGERAQLVRQTQLDNPPS</sequence>
<dbReference type="OrthoDB" id="9788802at2"/>
<dbReference type="Proteomes" id="UP000298763">
    <property type="component" value="Chromosome"/>
</dbReference>
<dbReference type="SUPFAM" id="SSF54523">
    <property type="entry name" value="Pili subunits"/>
    <property type="match status" value="1"/>
</dbReference>
<dbReference type="Proteomes" id="UP000584325">
    <property type="component" value="Unassembled WGS sequence"/>
</dbReference>
<dbReference type="EMBL" id="JACHXS010000001">
    <property type="protein sequence ID" value="MBB3219661.1"/>
    <property type="molecule type" value="Genomic_DNA"/>
</dbReference>
<keyword evidence="1" id="KW-1133">Transmembrane helix</keyword>
<evidence type="ECO:0000313" key="3">
    <source>
        <dbReference type="EMBL" id="QCP09720.1"/>
    </source>
</evidence>
<dbReference type="EMBL" id="CP040017">
    <property type="protein sequence ID" value="QCP09720.1"/>
    <property type="molecule type" value="Genomic_DNA"/>
</dbReference>
<dbReference type="Pfam" id="PF07963">
    <property type="entry name" value="N_methyl"/>
    <property type="match status" value="1"/>
</dbReference>
<name>A0A4P8HMY1_9BURK</name>
<dbReference type="PROSITE" id="PS00409">
    <property type="entry name" value="PROKAR_NTER_METHYL"/>
    <property type="match status" value="1"/>
</dbReference>
<dbReference type="InterPro" id="IPR012902">
    <property type="entry name" value="N_methyl_site"/>
</dbReference>
<protein>
    <submittedName>
        <fullName evidence="2">MSHA biogenesis protein MshO</fullName>
    </submittedName>
    <submittedName>
        <fullName evidence="3">Prepilin-type cleavage/methylation domain-containing protein</fullName>
    </submittedName>
</protein>
<reference evidence="3 4" key="1">
    <citation type="submission" date="2019-05" db="EMBL/GenBank/DDBJ databases">
        <title>Draft Genome Sequences of Six Type Strains of the Genus Massilia.</title>
        <authorList>
            <person name="Miess H."/>
            <person name="Frediansyhah A."/>
            <person name="Gross H."/>
        </authorList>
    </citation>
    <scope>NUCLEOTIDE SEQUENCE [LARGE SCALE GENOMIC DNA]</scope>
    <source>
        <strain evidence="3 4">DSMZ 26121</strain>
    </source>
</reference>
<dbReference type="InterPro" id="IPR045584">
    <property type="entry name" value="Pilin-like"/>
</dbReference>
<dbReference type="AlphaFoldDB" id="A0A4P8HMY1"/>
<accession>A0A4P8HMY1</accession>
<evidence type="ECO:0000256" key="1">
    <source>
        <dbReference type="SAM" id="Phobius"/>
    </source>
</evidence>
<evidence type="ECO:0000313" key="2">
    <source>
        <dbReference type="EMBL" id="MBB3219661.1"/>
    </source>
</evidence>
<organism evidence="2 5">
    <name type="scientific">Pseudoduganella umbonata</name>
    <dbReference type="NCBI Taxonomy" id="864828"/>
    <lineage>
        <taxon>Bacteria</taxon>
        <taxon>Pseudomonadati</taxon>
        <taxon>Pseudomonadota</taxon>
        <taxon>Betaproteobacteria</taxon>
        <taxon>Burkholderiales</taxon>
        <taxon>Oxalobacteraceae</taxon>
        <taxon>Telluria group</taxon>
        <taxon>Pseudoduganella</taxon>
    </lineage>
</organism>